<evidence type="ECO:0000313" key="3">
    <source>
        <dbReference type="Proteomes" id="UP000729402"/>
    </source>
</evidence>
<proteinExistence type="predicted"/>
<gene>
    <name evidence="2" type="ORF">GUJ93_ZPchr0002g23705</name>
</gene>
<evidence type="ECO:0000313" key="2">
    <source>
        <dbReference type="EMBL" id="KAG8060627.1"/>
    </source>
</evidence>
<organism evidence="2 3">
    <name type="scientific">Zizania palustris</name>
    <name type="common">Northern wild rice</name>
    <dbReference type="NCBI Taxonomy" id="103762"/>
    <lineage>
        <taxon>Eukaryota</taxon>
        <taxon>Viridiplantae</taxon>
        <taxon>Streptophyta</taxon>
        <taxon>Embryophyta</taxon>
        <taxon>Tracheophyta</taxon>
        <taxon>Spermatophyta</taxon>
        <taxon>Magnoliopsida</taxon>
        <taxon>Liliopsida</taxon>
        <taxon>Poales</taxon>
        <taxon>Poaceae</taxon>
        <taxon>BOP clade</taxon>
        <taxon>Oryzoideae</taxon>
        <taxon>Oryzeae</taxon>
        <taxon>Zizaniinae</taxon>
        <taxon>Zizania</taxon>
    </lineage>
</organism>
<reference evidence="2" key="1">
    <citation type="journal article" date="2021" name="bioRxiv">
        <title>Whole Genome Assembly and Annotation of Northern Wild Rice, Zizania palustris L., Supports a Whole Genome Duplication in the Zizania Genus.</title>
        <authorList>
            <person name="Haas M."/>
            <person name="Kono T."/>
            <person name="Macchietto M."/>
            <person name="Millas R."/>
            <person name="McGilp L."/>
            <person name="Shao M."/>
            <person name="Duquette J."/>
            <person name="Hirsch C.N."/>
            <person name="Kimball J."/>
        </authorList>
    </citation>
    <scope>NUCLEOTIDE SEQUENCE</scope>
    <source>
        <tissue evidence="2">Fresh leaf tissue</tissue>
    </source>
</reference>
<protein>
    <submittedName>
        <fullName evidence="2">Uncharacterized protein</fullName>
    </submittedName>
</protein>
<comment type="caution">
    <text evidence="2">The sequence shown here is derived from an EMBL/GenBank/DDBJ whole genome shotgun (WGS) entry which is preliminary data.</text>
</comment>
<accession>A0A8J5S5K2</accession>
<evidence type="ECO:0000256" key="1">
    <source>
        <dbReference type="SAM" id="MobiDB-lite"/>
    </source>
</evidence>
<dbReference type="AlphaFoldDB" id="A0A8J5S5K2"/>
<feature type="compositionally biased region" description="Gly residues" evidence="1">
    <location>
        <begin position="19"/>
        <end position="39"/>
    </location>
</feature>
<name>A0A8J5S5K2_ZIZPA</name>
<dbReference type="Proteomes" id="UP000729402">
    <property type="component" value="Unassembled WGS sequence"/>
</dbReference>
<sequence length="128" mass="13229">MEMAGQRVGAVGEVGGRVAGAEGGLRGQGARGQRGGGVGTVARRRRTAAEGVGAEVGAVGGGGGQQRRGGDGGSAAERRRHRWRGRAVVLSWARRSWGSAACVRMRGGEIHTGRAKPIEHMEKPRKPV</sequence>
<feature type="region of interest" description="Disordered" evidence="1">
    <location>
        <begin position="19"/>
        <end position="81"/>
    </location>
</feature>
<reference evidence="2" key="2">
    <citation type="submission" date="2021-02" db="EMBL/GenBank/DDBJ databases">
        <authorList>
            <person name="Kimball J.A."/>
            <person name="Haas M.W."/>
            <person name="Macchietto M."/>
            <person name="Kono T."/>
            <person name="Duquette J."/>
            <person name="Shao M."/>
        </authorList>
    </citation>
    <scope>NUCLEOTIDE SEQUENCE</scope>
    <source>
        <tissue evidence="2">Fresh leaf tissue</tissue>
    </source>
</reference>
<keyword evidence="3" id="KW-1185">Reference proteome</keyword>
<dbReference type="EMBL" id="JAAALK010000287">
    <property type="protein sequence ID" value="KAG8060627.1"/>
    <property type="molecule type" value="Genomic_DNA"/>
</dbReference>
<feature type="compositionally biased region" description="Gly residues" evidence="1">
    <location>
        <begin position="58"/>
        <end position="73"/>
    </location>
</feature>